<dbReference type="Gene3D" id="1.10.10.60">
    <property type="entry name" value="Homeodomain-like"/>
    <property type="match status" value="1"/>
</dbReference>
<feature type="DNA-binding region" description="Homeobox" evidence="1">
    <location>
        <begin position="250"/>
        <end position="313"/>
    </location>
</feature>
<organism evidence="4 5">
    <name type="scientific">Mucor plumbeus</name>
    <dbReference type="NCBI Taxonomy" id="97098"/>
    <lineage>
        <taxon>Eukaryota</taxon>
        <taxon>Fungi</taxon>
        <taxon>Fungi incertae sedis</taxon>
        <taxon>Mucoromycota</taxon>
        <taxon>Mucoromycotina</taxon>
        <taxon>Mucoromycetes</taxon>
        <taxon>Mucorales</taxon>
        <taxon>Mucorineae</taxon>
        <taxon>Mucoraceae</taxon>
        <taxon>Mucor</taxon>
    </lineage>
</organism>
<dbReference type="SMART" id="SM00389">
    <property type="entry name" value="HOX"/>
    <property type="match status" value="1"/>
</dbReference>
<evidence type="ECO:0000313" key="5">
    <source>
        <dbReference type="Proteomes" id="UP000650833"/>
    </source>
</evidence>
<comment type="caution">
    <text evidence="4">The sequence shown here is derived from an EMBL/GenBank/DDBJ whole genome shotgun (WGS) entry which is preliminary data.</text>
</comment>
<dbReference type="InterPro" id="IPR001356">
    <property type="entry name" value="HD"/>
</dbReference>
<feature type="compositionally biased region" description="Polar residues" evidence="2">
    <location>
        <begin position="206"/>
        <end position="230"/>
    </location>
</feature>
<evidence type="ECO:0000313" key="4">
    <source>
        <dbReference type="EMBL" id="KAG2212798.1"/>
    </source>
</evidence>
<dbReference type="GO" id="GO:0005634">
    <property type="term" value="C:nucleus"/>
    <property type="evidence" value="ECO:0007669"/>
    <property type="project" value="UniProtKB-SubCell"/>
</dbReference>
<dbReference type="GO" id="GO:0003677">
    <property type="term" value="F:DNA binding"/>
    <property type="evidence" value="ECO:0007669"/>
    <property type="project" value="UniProtKB-UniRule"/>
</dbReference>
<dbReference type="Proteomes" id="UP000650833">
    <property type="component" value="Unassembled WGS sequence"/>
</dbReference>
<feature type="compositionally biased region" description="Acidic residues" evidence="2">
    <location>
        <begin position="160"/>
        <end position="174"/>
    </location>
</feature>
<feature type="region of interest" description="Disordered" evidence="2">
    <location>
        <begin position="138"/>
        <end position="234"/>
    </location>
</feature>
<dbReference type="PROSITE" id="PS50071">
    <property type="entry name" value="HOMEOBOX_2"/>
    <property type="match status" value="1"/>
</dbReference>
<keyword evidence="1" id="KW-0371">Homeobox</keyword>
<feature type="compositionally biased region" description="Low complexity" evidence="2">
    <location>
        <begin position="144"/>
        <end position="155"/>
    </location>
</feature>
<sequence>MTESQESNINKDWQDLPPIDSMIEEETLQDTPEPTINESAFIEQEQTLSFIKKRIDFHSAMYHQYLMAVNQSILCMQPENAGSNLPKVSESSSSKFRVKPISGTGTITVVTKTTTTTTITGFPVVDDVNRKSGNMAQHVAQEMSCSSSSSNCPDNSNKDDDGDNNDDGNDDLNDSVDSNSEIENMPSSQNNESIETPGKPDKRSFSDLSSQEESNKPSSFTKQTKPNISKITFRLNTPIERQSKILLSKNKRTTTSYDAKTTAYLKKIFFNYYSKQYKLTKEQRDVVIDNTGLRSRNVTYWFSNHKRRLGAELQIYRNAVREYDIKNYDEFLQWRRDHDLPEQITREEIKQYKTSNPINDSDNQNMI</sequence>
<proteinExistence type="predicted"/>
<dbReference type="SUPFAM" id="SSF46689">
    <property type="entry name" value="Homeodomain-like"/>
    <property type="match status" value="1"/>
</dbReference>
<evidence type="ECO:0000259" key="3">
    <source>
        <dbReference type="PROSITE" id="PS50071"/>
    </source>
</evidence>
<evidence type="ECO:0000256" key="2">
    <source>
        <dbReference type="SAM" id="MobiDB-lite"/>
    </source>
</evidence>
<accession>A0A8H7VDT0</accession>
<dbReference type="AlphaFoldDB" id="A0A8H7VDT0"/>
<feature type="compositionally biased region" description="Polar residues" evidence="2">
    <location>
        <begin position="181"/>
        <end position="194"/>
    </location>
</feature>
<evidence type="ECO:0000256" key="1">
    <source>
        <dbReference type="PROSITE-ProRule" id="PRU00108"/>
    </source>
</evidence>
<dbReference type="EMBL" id="JAEPRC010000046">
    <property type="protein sequence ID" value="KAG2212798.1"/>
    <property type="molecule type" value="Genomic_DNA"/>
</dbReference>
<dbReference type="InterPro" id="IPR009057">
    <property type="entry name" value="Homeodomain-like_sf"/>
</dbReference>
<protein>
    <recommendedName>
        <fullName evidence="3">Homeobox domain-containing protein</fullName>
    </recommendedName>
</protein>
<keyword evidence="1" id="KW-0539">Nucleus</keyword>
<dbReference type="OrthoDB" id="2389483at2759"/>
<keyword evidence="5" id="KW-1185">Reference proteome</keyword>
<name>A0A8H7VDT0_9FUNG</name>
<gene>
    <name evidence="4" type="ORF">INT46_002126</name>
</gene>
<feature type="domain" description="Homeobox" evidence="3">
    <location>
        <begin position="248"/>
        <end position="312"/>
    </location>
</feature>
<comment type="subcellular location">
    <subcellularLocation>
        <location evidence="1">Nucleus</location>
    </subcellularLocation>
</comment>
<reference evidence="4" key="1">
    <citation type="submission" date="2020-12" db="EMBL/GenBank/DDBJ databases">
        <title>Metabolic potential, ecology and presence of endohyphal bacteria is reflected in genomic diversity of Mucoromycotina.</title>
        <authorList>
            <person name="Muszewska A."/>
            <person name="Okrasinska A."/>
            <person name="Steczkiewicz K."/>
            <person name="Drgas O."/>
            <person name="Orlowska M."/>
            <person name="Perlinska-Lenart U."/>
            <person name="Aleksandrzak-Piekarczyk T."/>
            <person name="Szatraj K."/>
            <person name="Zielenkiewicz U."/>
            <person name="Pilsyk S."/>
            <person name="Malc E."/>
            <person name="Mieczkowski P."/>
            <person name="Kruszewska J.S."/>
            <person name="Biernat P."/>
            <person name="Pawlowska J."/>
        </authorList>
    </citation>
    <scope>NUCLEOTIDE SEQUENCE</scope>
    <source>
        <strain evidence="4">CBS 226.32</strain>
    </source>
</reference>
<keyword evidence="1" id="KW-0238">DNA-binding</keyword>